<evidence type="ECO:0000313" key="2">
    <source>
        <dbReference type="EMBL" id="RZC84067.1"/>
    </source>
</evidence>
<dbReference type="SUPFAM" id="SSF52833">
    <property type="entry name" value="Thioredoxin-like"/>
    <property type="match status" value="1"/>
</dbReference>
<dbReference type="EMBL" id="CM010725">
    <property type="protein sequence ID" value="RZC84067.1"/>
    <property type="molecule type" value="Genomic_DNA"/>
</dbReference>
<reference evidence="2 3" key="1">
    <citation type="journal article" date="2018" name="Science">
        <title>The opium poppy genome and morphinan production.</title>
        <authorList>
            <person name="Guo L."/>
            <person name="Winzer T."/>
            <person name="Yang X."/>
            <person name="Li Y."/>
            <person name="Ning Z."/>
            <person name="He Z."/>
            <person name="Teodor R."/>
            <person name="Lu Y."/>
            <person name="Bowser T.A."/>
            <person name="Graham I.A."/>
            <person name="Ye K."/>
        </authorList>
    </citation>
    <scope>NUCLEOTIDE SEQUENCE [LARGE SCALE GENOMIC DNA]</scope>
    <source>
        <strain evidence="3">cv. HN1</strain>
        <tissue evidence="2">Leaves</tissue>
    </source>
</reference>
<feature type="domain" description="Glutaredoxin" evidence="1">
    <location>
        <begin position="11"/>
        <end position="78"/>
    </location>
</feature>
<dbReference type="AlphaFoldDB" id="A0A4Y7LGJ6"/>
<dbReference type="InterPro" id="IPR002109">
    <property type="entry name" value="Glutaredoxin"/>
</dbReference>
<keyword evidence="3" id="KW-1185">Reference proteome</keyword>
<proteinExistence type="predicted"/>
<dbReference type="Pfam" id="PF00462">
    <property type="entry name" value="Glutaredoxin"/>
    <property type="match status" value="1"/>
</dbReference>
<sequence>MKCPPGGENSVVIYTTTLRGIRKTFEECNVVRSVIESHDIRVIERDISMDSGYREELRLLMGKKEVRLPLVFVKGRLIGGSDEVVKLEEEGKLDTLFVDIPNSVALFAVNQHNLILLTF</sequence>
<dbReference type="STRING" id="3469.A0A4Y7LGJ6"/>
<dbReference type="Proteomes" id="UP000316621">
    <property type="component" value="Chromosome 11"/>
</dbReference>
<organism evidence="2 3">
    <name type="scientific">Papaver somniferum</name>
    <name type="common">Opium poppy</name>
    <dbReference type="NCBI Taxonomy" id="3469"/>
    <lineage>
        <taxon>Eukaryota</taxon>
        <taxon>Viridiplantae</taxon>
        <taxon>Streptophyta</taxon>
        <taxon>Embryophyta</taxon>
        <taxon>Tracheophyta</taxon>
        <taxon>Spermatophyta</taxon>
        <taxon>Magnoliopsida</taxon>
        <taxon>Ranunculales</taxon>
        <taxon>Papaveraceae</taxon>
        <taxon>Papaveroideae</taxon>
        <taxon>Papaver</taxon>
    </lineage>
</organism>
<dbReference type="PROSITE" id="PS51354">
    <property type="entry name" value="GLUTAREDOXIN_2"/>
    <property type="match status" value="1"/>
</dbReference>
<gene>
    <name evidence="2" type="ORF">C5167_046854</name>
</gene>
<dbReference type="InterPro" id="IPR036249">
    <property type="entry name" value="Thioredoxin-like_sf"/>
</dbReference>
<name>A0A4Y7LGJ6_PAPSO</name>
<dbReference type="PANTHER" id="PTHR45669:SF12">
    <property type="entry name" value="EMB|CAB85507.1"/>
    <property type="match status" value="1"/>
</dbReference>
<accession>A0A4Y7LGJ6</accession>
<dbReference type="Gramene" id="RZC84067">
    <property type="protein sequence ID" value="RZC84067"/>
    <property type="gene ID" value="C5167_046854"/>
</dbReference>
<evidence type="ECO:0000313" key="3">
    <source>
        <dbReference type="Proteomes" id="UP000316621"/>
    </source>
</evidence>
<evidence type="ECO:0000259" key="1">
    <source>
        <dbReference type="Pfam" id="PF00462"/>
    </source>
</evidence>
<protein>
    <recommendedName>
        <fullName evidence="1">Glutaredoxin domain-containing protein</fullName>
    </recommendedName>
</protein>
<dbReference type="Gene3D" id="3.40.30.10">
    <property type="entry name" value="Glutaredoxin"/>
    <property type="match status" value="1"/>
</dbReference>
<dbReference type="PANTHER" id="PTHR45669">
    <property type="entry name" value="GLUTAREDOXIN DOMAIN-CONTAINING CYSTEINE-RICH PROTEIN CG12206-RELATED"/>
    <property type="match status" value="1"/>
</dbReference>
<dbReference type="OMA" id="DECNISM"/>